<keyword evidence="4" id="KW-0723">Serine/threonine-protein kinase</keyword>
<gene>
    <name evidence="15" type="ORF">A5634_23420</name>
</gene>
<evidence type="ECO:0000256" key="10">
    <source>
        <dbReference type="ARBA" id="ARBA00022989"/>
    </source>
</evidence>
<dbReference type="InterPro" id="IPR008271">
    <property type="entry name" value="Ser/Thr_kinase_AS"/>
</dbReference>
<dbReference type="Gene3D" id="3.30.200.20">
    <property type="entry name" value="Phosphorylase Kinase, domain 1"/>
    <property type="match status" value="1"/>
</dbReference>
<dbReference type="PROSITE" id="PS00107">
    <property type="entry name" value="PROTEIN_KINASE_ATP"/>
    <property type="match status" value="1"/>
</dbReference>
<dbReference type="GO" id="GO:0004674">
    <property type="term" value="F:protein serine/threonine kinase activity"/>
    <property type="evidence" value="ECO:0007669"/>
    <property type="project" value="UniProtKB-KW"/>
</dbReference>
<keyword evidence="10" id="KW-1133">Transmembrane helix</keyword>
<dbReference type="FunFam" id="3.30.200.20:FF:000348">
    <property type="entry name" value="Serine/threonine protein kinase"/>
    <property type="match status" value="1"/>
</dbReference>
<evidence type="ECO:0000256" key="2">
    <source>
        <dbReference type="ARBA" id="ARBA00012513"/>
    </source>
</evidence>
<evidence type="ECO:0000256" key="12">
    <source>
        <dbReference type="PROSITE-ProRule" id="PRU10141"/>
    </source>
</evidence>
<evidence type="ECO:0000256" key="6">
    <source>
        <dbReference type="ARBA" id="ARBA00022692"/>
    </source>
</evidence>
<dbReference type="InterPro" id="IPR011009">
    <property type="entry name" value="Kinase-like_dom_sf"/>
</dbReference>
<accession>A0A1A3NYR1</accession>
<dbReference type="SUPFAM" id="SSF56112">
    <property type="entry name" value="Protein kinase-like (PK-like)"/>
    <property type="match status" value="1"/>
</dbReference>
<organism evidence="15 16">
    <name type="scientific">Mycobacterium asiaticum</name>
    <dbReference type="NCBI Taxonomy" id="1790"/>
    <lineage>
        <taxon>Bacteria</taxon>
        <taxon>Bacillati</taxon>
        <taxon>Actinomycetota</taxon>
        <taxon>Actinomycetes</taxon>
        <taxon>Mycobacteriales</taxon>
        <taxon>Mycobacteriaceae</taxon>
        <taxon>Mycobacterium</taxon>
    </lineage>
</organism>
<evidence type="ECO:0000256" key="9">
    <source>
        <dbReference type="ARBA" id="ARBA00022840"/>
    </source>
</evidence>
<proteinExistence type="predicted"/>
<keyword evidence="11" id="KW-0472">Membrane</keyword>
<dbReference type="PROSITE" id="PS00108">
    <property type="entry name" value="PROTEIN_KINASE_ST"/>
    <property type="match status" value="1"/>
</dbReference>
<dbReference type="AlphaFoldDB" id="A0A1A3NYR1"/>
<keyword evidence="9 12" id="KW-0067">ATP-binding</keyword>
<dbReference type="SMART" id="SM00220">
    <property type="entry name" value="S_TKc"/>
    <property type="match status" value="1"/>
</dbReference>
<comment type="subcellular location">
    <subcellularLocation>
        <location evidence="1">Cell membrane</location>
        <topology evidence="1">Single-pass membrane protein</topology>
    </subcellularLocation>
</comment>
<dbReference type="InterPro" id="IPR017441">
    <property type="entry name" value="Protein_kinase_ATP_BS"/>
</dbReference>
<evidence type="ECO:0000313" key="16">
    <source>
        <dbReference type="Proteomes" id="UP000093928"/>
    </source>
</evidence>
<keyword evidence="3" id="KW-1003">Cell membrane</keyword>
<keyword evidence="5" id="KW-0808">Transferase</keyword>
<evidence type="ECO:0000256" key="1">
    <source>
        <dbReference type="ARBA" id="ARBA00004162"/>
    </source>
</evidence>
<dbReference type="Proteomes" id="UP000093928">
    <property type="component" value="Unassembled WGS sequence"/>
</dbReference>
<evidence type="ECO:0000256" key="8">
    <source>
        <dbReference type="ARBA" id="ARBA00022777"/>
    </source>
</evidence>
<dbReference type="Pfam" id="PF00069">
    <property type="entry name" value="Pkinase"/>
    <property type="match status" value="1"/>
</dbReference>
<sequence length="320" mass="34602">MRSATAIPDAIFPGRDTLGDEAEGGSVVEDRAGSQFGPYRLIRLLGSGGYGEVYEAEDTDMHRTVALKLLSGTFSQDSVFRERLFREAHTAGRLREPHVLPIHSCGEIDGQVYIDMRLVRGVDLETVLKRDGPLDPVRAVNVIRQTAAALDAAHAETVLHRDVKPANILLSGEDFVSLVDFGLASAAGDARLTGTGKAVGTFDYVAPERLSINPVVDHRCDVYALACVLYELLTGSPPYDEHRNISALMTAHLTAPIPRPSQQRAGIPVAFDEVVARGMAKNPDERYSTAGELATAAQRALGPAATTREWTTTWPHPPAR</sequence>
<keyword evidence="8" id="KW-0418">Kinase</keyword>
<dbReference type="EMBL" id="LZLS01000099">
    <property type="protein sequence ID" value="OBK27148.1"/>
    <property type="molecule type" value="Genomic_DNA"/>
</dbReference>
<evidence type="ECO:0000256" key="7">
    <source>
        <dbReference type="ARBA" id="ARBA00022741"/>
    </source>
</evidence>
<protein>
    <recommendedName>
        <fullName evidence="2">non-specific serine/threonine protein kinase</fullName>
        <ecNumber evidence="2">2.7.11.1</ecNumber>
    </recommendedName>
</protein>
<feature type="region of interest" description="Disordered" evidence="13">
    <location>
        <begin position="1"/>
        <end position="23"/>
    </location>
</feature>
<dbReference type="PANTHER" id="PTHR43289:SF6">
    <property type="entry name" value="SERINE_THREONINE-PROTEIN KINASE NEKL-3"/>
    <property type="match status" value="1"/>
</dbReference>
<evidence type="ECO:0000256" key="4">
    <source>
        <dbReference type="ARBA" id="ARBA00022527"/>
    </source>
</evidence>
<evidence type="ECO:0000256" key="3">
    <source>
        <dbReference type="ARBA" id="ARBA00022475"/>
    </source>
</evidence>
<feature type="binding site" evidence="12">
    <location>
        <position position="68"/>
    </location>
    <ligand>
        <name>ATP</name>
        <dbReference type="ChEBI" id="CHEBI:30616"/>
    </ligand>
</feature>
<name>A0A1A3NYR1_MYCAS</name>
<dbReference type="GO" id="GO:0005886">
    <property type="term" value="C:plasma membrane"/>
    <property type="evidence" value="ECO:0007669"/>
    <property type="project" value="UniProtKB-SubCell"/>
</dbReference>
<dbReference type="Gene3D" id="1.10.510.10">
    <property type="entry name" value="Transferase(Phosphotransferase) domain 1"/>
    <property type="match status" value="1"/>
</dbReference>
<comment type="caution">
    <text evidence="15">The sequence shown here is derived from an EMBL/GenBank/DDBJ whole genome shotgun (WGS) entry which is preliminary data.</text>
</comment>
<evidence type="ECO:0000259" key="14">
    <source>
        <dbReference type="PROSITE" id="PS50011"/>
    </source>
</evidence>
<keyword evidence="6" id="KW-0812">Transmembrane</keyword>
<evidence type="ECO:0000256" key="5">
    <source>
        <dbReference type="ARBA" id="ARBA00022679"/>
    </source>
</evidence>
<dbReference type="FunFam" id="1.10.510.10:FF:000021">
    <property type="entry name" value="Serine/threonine protein kinase"/>
    <property type="match status" value="1"/>
</dbReference>
<evidence type="ECO:0000313" key="15">
    <source>
        <dbReference type="EMBL" id="OBK27148.1"/>
    </source>
</evidence>
<evidence type="ECO:0000256" key="13">
    <source>
        <dbReference type="SAM" id="MobiDB-lite"/>
    </source>
</evidence>
<feature type="domain" description="Protein kinase" evidence="14">
    <location>
        <begin position="39"/>
        <end position="301"/>
    </location>
</feature>
<dbReference type="EC" id="2.7.11.1" evidence="2"/>
<dbReference type="GO" id="GO:0080090">
    <property type="term" value="P:regulation of primary metabolic process"/>
    <property type="evidence" value="ECO:0007669"/>
    <property type="project" value="UniProtKB-ARBA"/>
</dbReference>
<dbReference type="PANTHER" id="PTHR43289">
    <property type="entry name" value="MITOGEN-ACTIVATED PROTEIN KINASE KINASE KINASE 20-RELATED"/>
    <property type="match status" value="1"/>
</dbReference>
<dbReference type="GO" id="GO:0005524">
    <property type="term" value="F:ATP binding"/>
    <property type="evidence" value="ECO:0007669"/>
    <property type="project" value="UniProtKB-UniRule"/>
</dbReference>
<dbReference type="InterPro" id="IPR000719">
    <property type="entry name" value="Prot_kinase_dom"/>
</dbReference>
<dbReference type="PROSITE" id="PS50011">
    <property type="entry name" value="PROTEIN_KINASE_DOM"/>
    <property type="match status" value="1"/>
</dbReference>
<dbReference type="CDD" id="cd14014">
    <property type="entry name" value="STKc_PknB_like"/>
    <property type="match status" value="1"/>
</dbReference>
<keyword evidence="7 12" id="KW-0547">Nucleotide-binding</keyword>
<reference evidence="15 16" key="1">
    <citation type="submission" date="2016-06" db="EMBL/GenBank/DDBJ databases">
        <authorList>
            <person name="Kjaerup R.B."/>
            <person name="Dalgaard T.S."/>
            <person name="Juul-Madsen H.R."/>
        </authorList>
    </citation>
    <scope>NUCLEOTIDE SEQUENCE [LARGE SCALE GENOMIC DNA]</scope>
    <source>
        <strain evidence="15 16">1165133.8</strain>
    </source>
</reference>
<evidence type="ECO:0000256" key="11">
    <source>
        <dbReference type="ARBA" id="ARBA00023136"/>
    </source>
</evidence>